<organism evidence="1 2">
    <name type="scientific">Sclerotinia nivalis</name>
    <dbReference type="NCBI Taxonomy" id="352851"/>
    <lineage>
        <taxon>Eukaryota</taxon>
        <taxon>Fungi</taxon>
        <taxon>Dikarya</taxon>
        <taxon>Ascomycota</taxon>
        <taxon>Pezizomycotina</taxon>
        <taxon>Leotiomycetes</taxon>
        <taxon>Helotiales</taxon>
        <taxon>Sclerotiniaceae</taxon>
        <taxon>Sclerotinia</taxon>
    </lineage>
</organism>
<gene>
    <name evidence="1" type="ORF">OCU04_002747</name>
</gene>
<dbReference type="Proteomes" id="UP001152300">
    <property type="component" value="Unassembled WGS sequence"/>
</dbReference>
<protein>
    <submittedName>
        <fullName evidence="1">Uncharacterized protein</fullName>
    </submittedName>
</protein>
<dbReference type="OrthoDB" id="10637134at2759"/>
<dbReference type="EMBL" id="JAPEIS010000002">
    <property type="protein sequence ID" value="KAJ8069073.1"/>
    <property type="molecule type" value="Genomic_DNA"/>
</dbReference>
<dbReference type="AlphaFoldDB" id="A0A9X0AXN7"/>
<name>A0A9X0AXN7_9HELO</name>
<evidence type="ECO:0000313" key="2">
    <source>
        <dbReference type="Proteomes" id="UP001152300"/>
    </source>
</evidence>
<sequence length="137" mass="15505">MDNRALHKGFFRSSCDKLGDIFGGLLDFFLNEDIDIQIYWIYFELLKELANEKLPPLPGAGTNSNSIILSMQKDSGSRRAMGFESGSCLSTLRHGIELSRRRYSEIRKAFGILTFGIYKSAKFLVMFPAPRICGQIK</sequence>
<comment type="caution">
    <text evidence="1">The sequence shown here is derived from an EMBL/GenBank/DDBJ whole genome shotgun (WGS) entry which is preliminary data.</text>
</comment>
<accession>A0A9X0AXN7</accession>
<keyword evidence="2" id="KW-1185">Reference proteome</keyword>
<proteinExistence type="predicted"/>
<evidence type="ECO:0000313" key="1">
    <source>
        <dbReference type="EMBL" id="KAJ8069073.1"/>
    </source>
</evidence>
<reference evidence="1" key="1">
    <citation type="submission" date="2022-11" db="EMBL/GenBank/DDBJ databases">
        <title>Genome Resource of Sclerotinia nivalis Strain SnTB1, a Plant Pathogen Isolated from American Ginseng.</title>
        <authorList>
            <person name="Fan S."/>
        </authorList>
    </citation>
    <scope>NUCLEOTIDE SEQUENCE</scope>
    <source>
        <strain evidence="1">SnTB1</strain>
    </source>
</reference>